<dbReference type="EMBL" id="JAGHQM010001567">
    <property type="protein sequence ID" value="KAH0553169.1"/>
    <property type="molecule type" value="Genomic_DNA"/>
</dbReference>
<gene>
    <name evidence="7" type="ORF">GP486_006649</name>
</gene>
<reference evidence="7" key="1">
    <citation type="submission" date="2021-03" db="EMBL/GenBank/DDBJ databases">
        <title>Comparative genomics and phylogenomic investigation of the class Geoglossomycetes provide insights into ecological specialization and systematics.</title>
        <authorList>
            <person name="Melie T."/>
            <person name="Pirro S."/>
            <person name="Miller A.N."/>
            <person name="Quandt A."/>
        </authorList>
    </citation>
    <scope>NUCLEOTIDE SEQUENCE</scope>
    <source>
        <strain evidence="7">CAQ_001_2017</strain>
    </source>
</reference>
<dbReference type="Pfam" id="PF01494">
    <property type="entry name" value="FAD_binding_3"/>
    <property type="match status" value="1"/>
</dbReference>
<evidence type="ECO:0000313" key="8">
    <source>
        <dbReference type="Proteomes" id="UP000750711"/>
    </source>
</evidence>
<keyword evidence="2" id="KW-0285">Flavoprotein</keyword>
<dbReference type="InterPro" id="IPR002938">
    <property type="entry name" value="FAD-bd"/>
</dbReference>
<evidence type="ECO:0000256" key="5">
    <source>
        <dbReference type="ARBA" id="ARBA00023033"/>
    </source>
</evidence>
<dbReference type="SUPFAM" id="SSF51905">
    <property type="entry name" value="FAD/NAD(P)-binding domain"/>
    <property type="match status" value="1"/>
</dbReference>
<dbReference type="InterPro" id="IPR050493">
    <property type="entry name" value="FAD-dep_Monooxygenase_BioMet"/>
</dbReference>
<accession>A0A9P8L7A4</accession>
<dbReference type="GO" id="GO:0071949">
    <property type="term" value="F:FAD binding"/>
    <property type="evidence" value="ECO:0007669"/>
    <property type="project" value="InterPro"/>
</dbReference>
<evidence type="ECO:0000256" key="2">
    <source>
        <dbReference type="ARBA" id="ARBA00022630"/>
    </source>
</evidence>
<organism evidence="7 8">
    <name type="scientific">Trichoglossum hirsutum</name>
    <dbReference type="NCBI Taxonomy" id="265104"/>
    <lineage>
        <taxon>Eukaryota</taxon>
        <taxon>Fungi</taxon>
        <taxon>Dikarya</taxon>
        <taxon>Ascomycota</taxon>
        <taxon>Pezizomycotina</taxon>
        <taxon>Geoglossomycetes</taxon>
        <taxon>Geoglossales</taxon>
        <taxon>Geoglossaceae</taxon>
        <taxon>Trichoglossum</taxon>
    </lineage>
</organism>
<evidence type="ECO:0000256" key="1">
    <source>
        <dbReference type="ARBA" id="ARBA00007992"/>
    </source>
</evidence>
<dbReference type="GO" id="GO:0004497">
    <property type="term" value="F:monooxygenase activity"/>
    <property type="evidence" value="ECO:0007669"/>
    <property type="project" value="UniProtKB-KW"/>
</dbReference>
<name>A0A9P8L7A4_9PEZI</name>
<dbReference type="Gene3D" id="3.50.50.60">
    <property type="entry name" value="FAD/NAD(P)-binding domain"/>
    <property type="match status" value="1"/>
</dbReference>
<proteinExistence type="inferred from homology"/>
<comment type="similarity">
    <text evidence="1">Belongs to the paxM FAD-dependent monooxygenase family.</text>
</comment>
<dbReference type="PANTHER" id="PTHR13789:SF309">
    <property type="entry name" value="PUTATIVE (AFU_ORTHOLOGUE AFUA_6G14510)-RELATED"/>
    <property type="match status" value="1"/>
</dbReference>
<feature type="domain" description="FAD-binding" evidence="6">
    <location>
        <begin position="3"/>
        <end position="163"/>
    </location>
</feature>
<dbReference type="PRINTS" id="PR00420">
    <property type="entry name" value="RNGMNOXGNASE"/>
</dbReference>
<dbReference type="InterPro" id="IPR036188">
    <property type="entry name" value="FAD/NAD-bd_sf"/>
</dbReference>
<dbReference type="AlphaFoldDB" id="A0A9P8L7A4"/>
<dbReference type="Proteomes" id="UP000750711">
    <property type="component" value="Unassembled WGS sequence"/>
</dbReference>
<feature type="non-terminal residue" evidence="7">
    <location>
        <position position="181"/>
    </location>
</feature>
<sequence length="181" mass="19350">MDKVLIIGGGIAGPALALALHMQGIKSTIYEAHSIPSTLGGAIHLPPSCLRCLDHLGVLDELRPLGARIEAMEIWSSPSGTKLGEFPFGAGTETGGLRVRRKEVHRVLLEAVKKSGIEVHYDKRVVGITEDGDEVAVRFDDGSETQGGLVVGADGIHSMVRRSWVDPDRKAEYTKVVAAYG</sequence>
<protein>
    <recommendedName>
        <fullName evidence="6">FAD-binding domain-containing protein</fullName>
    </recommendedName>
</protein>
<keyword evidence="8" id="KW-1185">Reference proteome</keyword>
<evidence type="ECO:0000256" key="3">
    <source>
        <dbReference type="ARBA" id="ARBA00022827"/>
    </source>
</evidence>
<dbReference type="PANTHER" id="PTHR13789">
    <property type="entry name" value="MONOOXYGENASE"/>
    <property type="match status" value="1"/>
</dbReference>
<keyword evidence="5" id="KW-0503">Monooxygenase</keyword>
<evidence type="ECO:0000256" key="4">
    <source>
        <dbReference type="ARBA" id="ARBA00023002"/>
    </source>
</evidence>
<evidence type="ECO:0000259" key="6">
    <source>
        <dbReference type="Pfam" id="PF01494"/>
    </source>
</evidence>
<keyword evidence="4" id="KW-0560">Oxidoreductase</keyword>
<comment type="caution">
    <text evidence="7">The sequence shown here is derived from an EMBL/GenBank/DDBJ whole genome shotgun (WGS) entry which is preliminary data.</text>
</comment>
<evidence type="ECO:0000313" key="7">
    <source>
        <dbReference type="EMBL" id="KAH0553169.1"/>
    </source>
</evidence>
<keyword evidence="3" id="KW-0274">FAD</keyword>